<keyword evidence="3" id="KW-0032">Aminotransferase</keyword>
<comment type="cofactor">
    <cofactor evidence="1 6 7">
        <name>pyridoxal 5'-phosphate</name>
        <dbReference type="ChEBI" id="CHEBI:597326"/>
    </cofactor>
</comment>
<dbReference type="NCBIfam" id="TIGR01265">
    <property type="entry name" value="tyr_nico_aTase"/>
    <property type="match status" value="1"/>
</dbReference>
<dbReference type="InterPro" id="IPR004839">
    <property type="entry name" value="Aminotransferase_I/II_large"/>
</dbReference>
<organism evidence="10 11">
    <name type="scientific">Polarella glacialis</name>
    <name type="common">Dinoflagellate</name>
    <dbReference type="NCBI Taxonomy" id="89957"/>
    <lineage>
        <taxon>Eukaryota</taxon>
        <taxon>Sar</taxon>
        <taxon>Alveolata</taxon>
        <taxon>Dinophyceae</taxon>
        <taxon>Suessiales</taxon>
        <taxon>Suessiaceae</taxon>
        <taxon>Polarella</taxon>
    </lineage>
</organism>
<feature type="compositionally biased region" description="Basic and acidic residues" evidence="8">
    <location>
        <begin position="7"/>
        <end position="18"/>
    </location>
</feature>
<dbReference type="InterPro" id="IPR015421">
    <property type="entry name" value="PyrdxlP-dep_Trfase_major"/>
</dbReference>
<evidence type="ECO:0000256" key="7">
    <source>
        <dbReference type="PIRSR" id="PIRSR000517-1"/>
    </source>
</evidence>
<dbReference type="InterPro" id="IPR015422">
    <property type="entry name" value="PyrdxlP-dep_Trfase_small"/>
</dbReference>
<dbReference type="OMA" id="GWLRWCF"/>
<keyword evidence="4" id="KW-0808">Transferase</keyword>
<evidence type="ECO:0000256" key="8">
    <source>
        <dbReference type="SAM" id="MobiDB-lite"/>
    </source>
</evidence>
<keyword evidence="11" id="KW-1185">Reference proteome</keyword>
<dbReference type="PIRSF" id="PIRSF000517">
    <property type="entry name" value="Tyr_transaminase"/>
    <property type="match status" value="1"/>
</dbReference>
<dbReference type="PANTHER" id="PTHR45744">
    <property type="entry name" value="TYROSINE AMINOTRANSFERASE"/>
    <property type="match status" value="1"/>
</dbReference>
<feature type="domain" description="Aminotransferase class I/classII large" evidence="9">
    <location>
        <begin position="76"/>
        <end position="443"/>
    </location>
</feature>
<dbReference type="Gene3D" id="3.40.640.10">
    <property type="entry name" value="Type I PLP-dependent aspartate aminotransferase-like (Major domain)"/>
    <property type="match status" value="1"/>
</dbReference>
<gene>
    <name evidence="10" type="ORF">PGLA1383_LOCUS54516</name>
</gene>
<dbReference type="Proteomes" id="UP000654075">
    <property type="component" value="Unassembled WGS sequence"/>
</dbReference>
<accession>A0A813HP04</accession>
<evidence type="ECO:0000256" key="4">
    <source>
        <dbReference type="ARBA" id="ARBA00022679"/>
    </source>
</evidence>
<dbReference type="GO" id="GO:0006572">
    <property type="term" value="P:L-tyrosine catabolic process"/>
    <property type="evidence" value="ECO:0007669"/>
    <property type="project" value="TreeGrafter"/>
</dbReference>
<evidence type="ECO:0000313" key="10">
    <source>
        <dbReference type="EMBL" id="CAE8639485.1"/>
    </source>
</evidence>
<dbReference type="GO" id="GO:0004838">
    <property type="term" value="F:L-tyrosine-2-oxoglutarate transaminase activity"/>
    <property type="evidence" value="ECO:0007669"/>
    <property type="project" value="TreeGrafter"/>
</dbReference>
<evidence type="ECO:0000259" key="9">
    <source>
        <dbReference type="Pfam" id="PF00155"/>
    </source>
</evidence>
<evidence type="ECO:0000256" key="3">
    <source>
        <dbReference type="ARBA" id="ARBA00022576"/>
    </source>
</evidence>
<sequence length="460" mass="49458">MAVRAGIEAKKQERDLAAEKSSQVARKRPLDEVCQDVAPETRGKWRVKVGVRAAGIRNPIREIMDSVAGKENPNKQMISLAQGDPTAYPHLRPSDDMVNAVVTALTSGSNSGYQPSQGHGPCRAAVAEAFTTPGRAALMPSDVFMTLGCSEALSHCIAALAANGSNMLLPRPGFPLYQVLCAYHGVEVRYYDLLPEVGWQVDVASLAKLADENTCAILINNPSNPCGAVYTREHLVEIMASAEELGIPVIADEVYAGMSFTRPFVSCAAASAKVPVLSVCALSKRWLAPGWRLGWITVHDVDDALKSATIPEVILKLCQVSLGPSAPLQAAVAPIFRATPNGCQWHTDILAALEASARCCVRRCRATPGLEVASEPQGSMYLMVRMQPNVLEGIGCDDVILARDLLSEESIAILPGQCFQSPGYFRCVFAAPVEVLEEAWDRIEAFCRRRSAKPVSGQCA</sequence>
<feature type="modified residue" description="N6-(pyridoxal phosphate)lysine" evidence="7">
    <location>
        <position position="284"/>
    </location>
</feature>
<keyword evidence="5 6" id="KW-0663">Pyridoxal phosphate</keyword>
<dbReference type="AlphaFoldDB" id="A0A813HP04"/>
<dbReference type="Gene3D" id="3.90.1150.10">
    <property type="entry name" value="Aspartate Aminotransferase, domain 1"/>
    <property type="match status" value="1"/>
</dbReference>
<dbReference type="CDD" id="cd00609">
    <property type="entry name" value="AAT_like"/>
    <property type="match status" value="1"/>
</dbReference>
<dbReference type="GO" id="GO:0030170">
    <property type="term" value="F:pyridoxal phosphate binding"/>
    <property type="evidence" value="ECO:0007669"/>
    <property type="project" value="InterPro"/>
</dbReference>
<protein>
    <recommendedName>
        <fullName evidence="9">Aminotransferase class I/classII large domain-containing protein</fullName>
    </recommendedName>
</protein>
<dbReference type="EMBL" id="CAJNNV010032267">
    <property type="protein sequence ID" value="CAE8639485.1"/>
    <property type="molecule type" value="Genomic_DNA"/>
</dbReference>
<evidence type="ECO:0000313" key="11">
    <source>
        <dbReference type="Proteomes" id="UP000654075"/>
    </source>
</evidence>
<dbReference type="Pfam" id="PF00155">
    <property type="entry name" value="Aminotran_1_2"/>
    <property type="match status" value="1"/>
</dbReference>
<dbReference type="OrthoDB" id="7042322at2759"/>
<comment type="similarity">
    <text evidence="2 6">Belongs to the class-I pyridoxal-phosphate-dependent aminotransferase family.</text>
</comment>
<name>A0A813HP04_POLGL</name>
<evidence type="ECO:0000256" key="2">
    <source>
        <dbReference type="ARBA" id="ARBA00007441"/>
    </source>
</evidence>
<dbReference type="SUPFAM" id="SSF53383">
    <property type="entry name" value="PLP-dependent transferases"/>
    <property type="match status" value="1"/>
</dbReference>
<proteinExistence type="inferred from homology"/>
<comment type="caution">
    <text evidence="10">The sequence shown here is derived from an EMBL/GenBank/DDBJ whole genome shotgun (WGS) entry which is preliminary data.</text>
</comment>
<evidence type="ECO:0000256" key="6">
    <source>
        <dbReference type="PIRNR" id="PIRNR000517"/>
    </source>
</evidence>
<evidence type="ECO:0000256" key="5">
    <source>
        <dbReference type="ARBA" id="ARBA00022898"/>
    </source>
</evidence>
<dbReference type="InterPro" id="IPR005958">
    <property type="entry name" value="TyrNic_aminoTrfase"/>
</dbReference>
<dbReference type="InterPro" id="IPR015424">
    <property type="entry name" value="PyrdxlP-dep_Trfase"/>
</dbReference>
<evidence type="ECO:0000256" key="1">
    <source>
        <dbReference type="ARBA" id="ARBA00001933"/>
    </source>
</evidence>
<reference evidence="10" key="1">
    <citation type="submission" date="2021-02" db="EMBL/GenBank/DDBJ databases">
        <authorList>
            <person name="Dougan E. K."/>
            <person name="Rhodes N."/>
            <person name="Thang M."/>
            <person name="Chan C."/>
        </authorList>
    </citation>
    <scope>NUCLEOTIDE SEQUENCE</scope>
</reference>
<dbReference type="PANTHER" id="PTHR45744:SF2">
    <property type="entry name" value="TYROSINE AMINOTRANSFERASE"/>
    <property type="match status" value="1"/>
</dbReference>
<feature type="region of interest" description="Disordered" evidence="8">
    <location>
        <begin position="1"/>
        <end position="28"/>
    </location>
</feature>